<feature type="binding site" evidence="2">
    <location>
        <position position="57"/>
    </location>
    <ligand>
        <name>Fe cation</name>
        <dbReference type="ChEBI" id="CHEBI:24875"/>
    </ligand>
</feature>
<dbReference type="Proteomes" id="UP000199233">
    <property type="component" value="Unassembled WGS sequence"/>
</dbReference>
<dbReference type="InterPro" id="IPR011051">
    <property type="entry name" value="RmlC_Cupin_sf"/>
</dbReference>
<evidence type="ECO:0000259" key="5">
    <source>
        <dbReference type="Pfam" id="PF05726"/>
    </source>
</evidence>
<dbReference type="InterPro" id="IPR003829">
    <property type="entry name" value="Pirin_N_dom"/>
</dbReference>
<feature type="binding site" evidence="2">
    <location>
        <position position="59"/>
    </location>
    <ligand>
        <name>Fe cation</name>
        <dbReference type="ChEBI" id="CHEBI:24875"/>
    </ligand>
</feature>
<feature type="domain" description="Pirin N-terminal" evidence="4">
    <location>
        <begin position="18"/>
        <end position="123"/>
    </location>
</feature>
<accession>A0A1H9M1J0</accession>
<sequence length="288" mass="31574">MSRILDVLQGRPRDLGGFTVRRVLPIGHRLNVGPFIFFDHMGPLRLPPGQGLDVRPHPHIGLATVTYLFQGRFEHRDSLGTVQTISPGDVNWMTAGAGIVHSERSPQDDRASGAALHGIQSWVALPRELEECAPAFAHHPAASLPRREQDGTKLCVIAGEAYGLRSPVAVATPTLYVEVQLTAGATLALPEEHAERALYVVDGEVQIEDQRFSEGALPVFAPGVVSVQALRDTHLMLLGGAPLDAPRKIWWNLVSSRPERIEQAKDDWKAQRFARVPGETEFIPLPEN</sequence>
<proteinExistence type="inferred from homology"/>
<evidence type="ECO:0000313" key="7">
    <source>
        <dbReference type="Proteomes" id="UP000199233"/>
    </source>
</evidence>
<dbReference type="OrthoDB" id="9780903at2"/>
<dbReference type="EMBL" id="FOFS01000018">
    <property type="protein sequence ID" value="SER16933.1"/>
    <property type="molecule type" value="Genomic_DNA"/>
</dbReference>
<feature type="binding site" evidence="2">
    <location>
        <position position="101"/>
    </location>
    <ligand>
        <name>Fe cation</name>
        <dbReference type="ChEBI" id="CHEBI:24875"/>
    </ligand>
</feature>
<dbReference type="GO" id="GO:0046872">
    <property type="term" value="F:metal ion binding"/>
    <property type="evidence" value="ECO:0007669"/>
    <property type="project" value="UniProtKB-KW"/>
</dbReference>
<dbReference type="PANTHER" id="PTHR13903">
    <property type="entry name" value="PIRIN-RELATED"/>
    <property type="match status" value="1"/>
</dbReference>
<keyword evidence="2" id="KW-0479">Metal-binding</keyword>
<dbReference type="STRING" id="489703.SAMN04488038_11814"/>
<dbReference type="Pfam" id="PF05726">
    <property type="entry name" value="Pirin_C"/>
    <property type="match status" value="1"/>
</dbReference>
<dbReference type="CDD" id="cd02909">
    <property type="entry name" value="cupin_pirin_N"/>
    <property type="match status" value="1"/>
</dbReference>
<dbReference type="RefSeq" id="WP_093289408.1">
    <property type="nucleotide sequence ID" value="NZ_FOFS01000018.1"/>
</dbReference>
<reference evidence="6 7" key="1">
    <citation type="submission" date="2016-10" db="EMBL/GenBank/DDBJ databases">
        <authorList>
            <person name="de Groot N.N."/>
        </authorList>
    </citation>
    <scope>NUCLEOTIDE SEQUENCE [LARGE SCALE GENOMIC DNA]</scope>
    <source>
        <strain evidence="6 7">DSM 25927</strain>
    </source>
</reference>
<feature type="domain" description="Pirin C-terminal" evidence="5">
    <location>
        <begin position="176"/>
        <end position="273"/>
    </location>
</feature>
<evidence type="ECO:0000313" key="6">
    <source>
        <dbReference type="EMBL" id="SER16933.1"/>
    </source>
</evidence>
<gene>
    <name evidence="6" type="ORF">SAMN04488038_11814</name>
</gene>
<organism evidence="6 7">
    <name type="scientific">Solimonas aquatica</name>
    <dbReference type="NCBI Taxonomy" id="489703"/>
    <lineage>
        <taxon>Bacteria</taxon>
        <taxon>Pseudomonadati</taxon>
        <taxon>Pseudomonadota</taxon>
        <taxon>Gammaproteobacteria</taxon>
        <taxon>Nevskiales</taxon>
        <taxon>Nevskiaceae</taxon>
        <taxon>Solimonas</taxon>
    </lineage>
</organism>
<dbReference type="InterPro" id="IPR014710">
    <property type="entry name" value="RmlC-like_jellyroll"/>
</dbReference>
<keyword evidence="2" id="KW-0408">Iron</keyword>
<dbReference type="Gene3D" id="2.60.120.10">
    <property type="entry name" value="Jelly Rolls"/>
    <property type="match status" value="2"/>
</dbReference>
<comment type="similarity">
    <text evidence="1 3">Belongs to the pirin family.</text>
</comment>
<dbReference type="InterPro" id="IPR008778">
    <property type="entry name" value="Pirin_C_dom"/>
</dbReference>
<evidence type="ECO:0008006" key="8">
    <source>
        <dbReference type="Google" id="ProtNLM"/>
    </source>
</evidence>
<keyword evidence="7" id="KW-1185">Reference proteome</keyword>
<evidence type="ECO:0000256" key="1">
    <source>
        <dbReference type="ARBA" id="ARBA00008416"/>
    </source>
</evidence>
<name>A0A1H9M1J0_9GAMM</name>
<dbReference type="InterPro" id="IPR012093">
    <property type="entry name" value="Pirin"/>
</dbReference>
<dbReference type="PANTHER" id="PTHR13903:SF8">
    <property type="entry name" value="PIRIN"/>
    <property type="match status" value="1"/>
</dbReference>
<comment type="cofactor">
    <cofactor evidence="2">
        <name>Fe cation</name>
        <dbReference type="ChEBI" id="CHEBI:24875"/>
    </cofactor>
    <text evidence="2">Binds 1 Fe cation per subunit.</text>
</comment>
<dbReference type="CDD" id="cd02247">
    <property type="entry name" value="cupin_pirin_C"/>
    <property type="match status" value="1"/>
</dbReference>
<evidence type="ECO:0000256" key="2">
    <source>
        <dbReference type="PIRSR" id="PIRSR006232-1"/>
    </source>
</evidence>
<dbReference type="Pfam" id="PF02678">
    <property type="entry name" value="Pirin"/>
    <property type="match status" value="1"/>
</dbReference>
<feature type="binding site" evidence="2">
    <location>
        <position position="103"/>
    </location>
    <ligand>
        <name>Fe cation</name>
        <dbReference type="ChEBI" id="CHEBI:24875"/>
    </ligand>
</feature>
<protein>
    <recommendedName>
        <fullName evidence="8">Pirin</fullName>
    </recommendedName>
</protein>
<evidence type="ECO:0000259" key="4">
    <source>
        <dbReference type="Pfam" id="PF02678"/>
    </source>
</evidence>
<dbReference type="SUPFAM" id="SSF51182">
    <property type="entry name" value="RmlC-like cupins"/>
    <property type="match status" value="1"/>
</dbReference>
<dbReference type="PIRSF" id="PIRSF006232">
    <property type="entry name" value="Pirin"/>
    <property type="match status" value="1"/>
</dbReference>
<evidence type="ECO:0000256" key="3">
    <source>
        <dbReference type="RuleBase" id="RU003457"/>
    </source>
</evidence>
<dbReference type="AlphaFoldDB" id="A0A1H9M1J0"/>